<comment type="caution">
    <text evidence="3">The sequence shown here is derived from an EMBL/GenBank/DDBJ whole genome shotgun (WGS) entry which is preliminary data.</text>
</comment>
<dbReference type="Gene3D" id="2.130.10.10">
    <property type="entry name" value="YVTN repeat-like/Quinoprotein amine dehydrogenase"/>
    <property type="match status" value="1"/>
</dbReference>
<dbReference type="InterPro" id="IPR015943">
    <property type="entry name" value="WD40/YVTN_repeat-like_dom_sf"/>
</dbReference>
<dbReference type="SMART" id="SM00060">
    <property type="entry name" value="FN3"/>
    <property type="match status" value="2"/>
</dbReference>
<dbReference type="InterPro" id="IPR003961">
    <property type="entry name" value="FN3_dom"/>
</dbReference>
<organism evidence="3 4">
    <name type="scientific">Candidatus Pullibacteroides excrementavium</name>
    <dbReference type="NCBI Taxonomy" id="2840905"/>
    <lineage>
        <taxon>Bacteria</taxon>
        <taxon>Pseudomonadati</taxon>
        <taxon>Bacteroidota</taxon>
        <taxon>Bacteroidia</taxon>
        <taxon>Bacteroidales</taxon>
        <taxon>Candidatus Pullibacteroides</taxon>
    </lineage>
</organism>
<dbReference type="EMBL" id="JADIMZ010000062">
    <property type="protein sequence ID" value="MBO8432469.1"/>
    <property type="molecule type" value="Genomic_DNA"/>
</dbReference>
<dbReference type="Gene3D" id="2.60.40.10">
    <property type="entry name" value="Immunoglobulins"/>
    <property type="match status" value="1"/>
</dbReference>
<dbReference type="InterPro" id="IPR013784">
    <property type="entry name" value="Carb-bd-like_fold"/>
</dbReference>
<dbReference type="Proteomes" id="UP000823612">
    <property type="component" value="Unassembled WGS sequence"/>
</dbReference>
<feature type="domain" description="Fibronectin type-III" evidence="2">
    <location>
        <begin position="365"/>
        <end position="459"/>
    </location>
</feature>
<accession>A0A9D9H1D7</accession>
<dbReference type="InterPro" id="IPR008969">
    <property type="entry name" value="CarboxyPept-like_regulatory"/>
</dbReference>
<evidence type="ECO:0000313" key="3">
    <source>
        <dbReference type="EMBL" id="MBO8432469.1"/>
    </source>
</evidence>
<dbReference type="CDD" id="cd00063">
    <property type="entry name" value="FN3"/>
    <property type="match status" value="1"/>
</dbReference>
<evidence type="ECO:0000256" key="1">
    <source>
        <dbReference type="SAM" id="SignalP"/>
    </source>
</evidence>
<evidence type="ECO:0000259" key="2">
    <source>
        <dbReference type="PROSITE" id="PS50853"/>
    </source>
</evidence>
<dbReference type="InterPro" id="IPR036116">
    <property type="entry name" value="FN3_sf"/>
</dbReference>
<dbReference type="SUPFAM" id="SSF63825">
    <property type="entry name" value="YWTD domain"/>
    <property type="match status" value="1"/>
</dbReference>
<evidence type="ECO:0000313" key="4">
    <source>
        <dbReference type="Proteomes" id="UP000823612"/>
    </source>
</evidence>
<dbReference type="GO" id="GO:0004180">
    <property type="term" value="F:carboxypeptidase activity"/>
    <property type="evidence" value="ECO:0007669"/>
    <property type="project" value="UniProtKB-KW"/>
</dbReference>
<keyword evidence="3" id="KW-0645">Protease</keyword>
<dbReference type="SUPFAM" id="SSF49464">
    <property type="entry name" value="Carboxypeptidase regulatory domain-like"/>
    <property type="match status" value="1"/>
</dbReference>
<dbReference type="GO" id="GO:0030246">
    <property type="term" value="F:carbohydrate binding"/>
    <property type="evidence" value="ECO:0007669"/>
    <property type="project" value="InterPro"/>
</dbReference>
<keyword evidence="3" id="KW-0121">Carboxypeptidase</keyword>
<name>A0A9D9H1D7_9BACT</name>
<keyword evidence="1" id="KW-0732">Signal</keyword>
<dbReference type="Pfam" id="PF13620">
    <property type="entry name" value="CarboxypepD_reg"/>
    <property type="match status" value="2"/>
</dbReference>
<dbReference type="InterPro" id="IPR013783">
    <property type="entry name" value="Ig-like_fold"/>
</dbReference>
<dbReference type="PROSITE" id="PS50853">
    <property type="entry name" value="FN3"/>
    <property type="match status" value="1"/>
</dbReference>
<proteinExistence type="predicted"/>
<reference evidence="3" key="1">
    <citation type="submission" date="2020-10" db="EMBL/GenBank/DDBJ databases">
        <authorList>
            <person name="Gilroy R."/>
        </authorList>
    </citation>
    <scope>NUCLEOTIDE SEQUENCE</scope>
    <source>
        <strain evidence="3">2889</strain>
    </source>
</reference>
<feature type="signal peptide" evidence="1">
    <location>
        <begin position="1"/>
        <end position="22"/>
    </location>
</feature>
<feature type="chain" id="PRO_5039402966" evidence="1">
    <location>
        <begin position="23"/>
        <end position="1486"/>
    </location>
</feature>
<dbReference type="NCBIfam" id="NF038128">
    <property type="entry name" value="choice_anch_J"/>
    <property type="match status" value="2"/>
</dbReference>
<dbReference type="Gene3D" id="2.60.120.200">
    <property type="match status" value="2"/>
</dbReference>
<sequence length="1486" mass="164480">MKKAGVFFLMFLLLSGWAFLQAQEDLIVHKTTRMYGFNTNTPGGIISFPLESPSSSELLHAEDSYLASAAAYAEGSYYVALCNPDQTPYGIFAYDLTTGERELLADMSAAPSIISEMTYDWTTQTMYVLGEDYPATSLMTLDLKTGELSVVATIDLKVYNTLACSPDGRLFVTESSGMLSELDKETGLPTELGDLRTYAQGLQSMEFDYSTGKCYWAYTRYGSCALYEVDLESFTSKQVGSFPSNYQVIGLFPAYTEAVADAPAAVEELLLSPGEEGAQEMEISWKNPALTMAGEPLSSLSSVGIYRNDTLIHTEENILPGSTSSYTDLTVRSGFHVYKLIPYNEIGEGMWQSASSYVGRDVPGSPASIQAEKQDQNTVVLSWDAPEAGLQGGWFDESSLSYDILRMPDSTVLATGLKDQTFTDRNVMAYNRYVYHIQSVSSDGKGGVAQTESVLLGDALALPFFSSLETEESLSLWTLYDMDSSGQSWQIGQSTGSRPGAESYADNSYQHPLDDWMVSPPLYIESGRDYLLSFHVRTAYYEAERFEIRLGSGNTPDEQTILVCDTTMKDYYGEDVSLPVVVEETGIYYLSFRHAMEIGSGFVLHLEDVEFKRNDEGSLKGTVTDVEGTPIENALVVLSDSLTVETDEEGRYAYPVLIEGQYPIQVSMTGYKDYKDTVEIVAMQETVADVKLESLPYWSLSGIVKDQGGNILSGARVCMDGYAHFEAYTDAEGRFEIDSVFEKENYTVRISKNAYKSVDMEQSMLDDVDLGEVKLSLSNIAPYSLSVTDTAPLTLSLERPLDLKEHSYDNGVPMANHSLGYDAGSEYHIMAAVYREPSAVRRVKWYTRASESPYKADLYHVYLFDLDEEGNPTANKLYEQKNIEGVDEQWFVLELDSAVIAPRGFMLALSGNGNVSMAIDTNTNPANQMARTQCYSINYNTANYLVYFEENGWNYRLLLRAEAEHLEPAESTPLNVVYDIYRFDVGDMDDADSWTMIGENITATTLEDDTFDALPQGIYQYAARAVYPVENLLSDPVFSEEIPVKMETDVRVELETNDASGSADGALVTMDNGAGHVYRATVKNGAAVFENVWKAEYALKISKAGYEDINETIIVDEEPSYTFTYTLMQILYPVDNIDVLETGTASERKVLWNTFANIFDSFEDGTAAADFELNPGSTAGWQYVDADGAPTYRFGNTSFPTSGAKMAAVLFNPLTTTPPHATRAYDGDRMLAFFCPSGGIPADDWLISPELDFYKDFEFSFYARKFNDDSVFYNDEYVSVGYSTTTADTASFIWLDEEPVVVPTAWTSFAYKIPTEAKFVALRRQCEDGFILFVDNISIGVSRPEPVQKKSADTYHVYLDGTKIAETSETEYLLTGLKNGTHYVGVTRVYETGESEDLTIAFTVSGSDASMEALAAQISGVYVDGDMLKIKGGCEGFELFDAVGHLCVSDVAGKTEFHVGSLPAGVYVARIWGLDGEVRVYRVFIP</sequence>
<gene>
    <name evidence="3" type="ORF">IAB08_04145</name>
</gene>
<dbReference type="SUPFAM" id="SSF49452">
    <property type="entry name" value="Starch-binding domain-like"/>
    <property type="match status" value="1"/>
</dbReference>
<dbReference type="SUPFAM" id="SSF49265">
    <property type="entry name" value="Fibronectin type III"/>
    <property type="match status" value="1"/>
</dbReference>
<protein>
    <submittedName>
        <fullName evidence="3">Carboxypeptidase regulatory-like domain-containing protein</fullName>
    </submittedName>
</protein>
<reference evidence="3" key="2">
    <citation type="journal article" date="2021" name="PeerJ">
        <title>Extensive microbial diversity within the chicken gut microbiome revealed by metagenomics and culture.</title>
        <authorList>
            <person name="Gilroy R."/>
            <person name="Ravi A."/>
            <person name="Getino M."/>
            <person name="Pursley I."/>
            <person name="Horton D.L."/>
            <person name="Alikhan N.F."/>
            <person name="Baker D."/>
            <person name="Gharbi K."/>
            <person name="Hall N."/>
            <person name="Watson M."/>
            <person name="Adriaenssens E.M."/>
            <person name="Foster-Nyarko E."/>
            <person name="Jarju S."/>
            <person name="Secka A."/>
            <person name="Antonio M."/>
            <person name="Oren A."/>
            <person name="Chaudhuri R.R."/>
            <person name="La Ragione R."/>
            <person name="Hildebrand F."/>
            <person name="Pallen M.J."/>
        </authorList>
    </citation>
    <scope>NUCLEOTIDE SEQUENCE</scope>
    <source>
        <strain evidence="3">2889</strain>
    </source>
</reference>
<dbReference type="Gene3D" id="2.60.40.1120">
    <property type="entry name" value="Carboxypeptidase-like, regulatory domain"/>
    <property type="match status" value="2"/>
</dbReference>
<keyword evidence="3" id="KW-0378">Hydrolase</keyword>